<feature type="transmembrane region" description="Helical" evidence="1">
    <location>
        <begin position="104"/>
        <end position="124"/>
    </location>
</feature>
<dbReference type="GO" id="GO:0016020">
    <property type="term" value="C:membrane"/>
    <property type="evidence" value="ECO:0007669"/>
    <property type="project" value="InterPro"/>
</dbReference>
<dbReference type="STRING" id="1385510.GCA_000425205_01875"/>
<feature type="transmembrane region" description="Helical" evidence="1">
    <location>
        <begin position="190"/>
        <end position="209"/>
    </location>
</feature>
<dbReference type="AlphaFoldDB" id="A0A0A5GKW2"/>
<reference evidence="2 3" key="1">
    <citation type="submission" date="2013-08" db="EMBL/GenBank/DDBJ databases">
        <authorList>
            <person name="Huang J."/>
            <person name="Wang G."/>
        </authorList>
    </citation>
    <scope>NUCLEOTIDE SEQUENCE [LARGE SCALE GENOMIC DNA]</scope>
    <source>
        <strain evidence="2 3">JSM 076056</strain>
    </source>
</reference>
<dbReference type="RefSeq" id="WP_026800274.1">
    <property type="nucleotide sequence ID" value="NZ_AULI01000007.1"/>
</dbReference>
<keyword evidence="1" id="KW-0472">Membrane</keyword>
<protein>
    <submittedName>
        <fullName evidence="2">ABC transporter permease</fullName>
    </submittedName>
</protein>
<dbReference type="Pfam" id="PF05975">
    <property type="entry name" value="EcsB"/>
    <property type="match status" value="1"/>
</dbReference>
<keyword evidence="1" id="KW-1133">Transmembrane helix</keyword>
<evidence type="ECO:0000313" key="3">
    <source>
        <dbReference type="Proteomes" id="UP000030528"/>
    </source>
</evidence>
<evidence type="ECO:0000313" key="2">
    <source>
        <dbReference type="EMBL" id="KGX92614.1"/>
    </source>
</evidence>
<organism evidence="2 3">
    <name type="scientific">Pontibacillus halophilus JSM 076056 = DSM 19796</name>
    <dbReference type="NCBI Taxonomy" id="1385510"/>
    <lineage>
        <taxon>Bacteria</taxon>
        <taxon>Bacillati</taxon>
        <taxon>Bacillota</taxon>
        <taxon>Bacilli</taxon>
        <taxon>Bacillales</taxon>
        <taxon>Bacillaceae</taxon>
        <taxon>Pontibacillus</taxon>
    </lineage>
</organism>
<dbReference type="Proteomes" id="UP000030528">
    <property type="component" value="Unassembled WGS sequence"/>
</dbReference>
<feature type="transmembrane region" description="Helical" evidence="1">
    <location>
        <begin position="59"/>
        <end position="80"/>
    </location>
</feature>
<dbReference type="InterPro" id="IPR010288">
    <property type="entry name" value="EcsB_ABC"/>
</dbReference>
<feature type="transmembrane region" description="Helical" evidence="1">
    <location>
        <begin position="285"/>
        <end position="304"/>
    </location>
</feature>
<evidence type="ECO:0000256" key="1">
    <source>
        <dbReference type="SAM" id="Phobius"/>
    </source>
</evidence>
<gene>
    <name evidence="2" type="ORF">N781_14900</name>
</gene>
<accession>A0A0A5GKW2</accession>
<proteinExistence type="predicted"/>
<comment type="caution">
    <text evidence="2">The sequence shown here is derived from an EMBL/GenBank/DDBJ whole genome shotgun (WGS) entry which is preliminary data.</text>
</comment>
<feature type="transmembrane region" description="Helical" evidence="1">
    <location>
        <begin position="354"/>
        <end position="374"/>
    </location>
</feature>
<feature type="transmembrane region" description="Helical" evidence="1">
    <location>
        <begin position="380"/>
        <end position="398"/>
    </location>
</feature>
<dbReference type="eggNOG" id="COG4473">
    <property type="taxonomic scope" value="Bacteria"/>
</dbReference>
<feature type="transmembrane region" description="Helical" evidence="1">
    <location>
        <begin position="30"/>
        <end position="47"/>
    </location>
</feature>
<dbReference type="EMBL" id="AVPE01000005">
    <property type="protein sequence ID" value="KGX92614.1"/>
    <property type="molecule type" value="Genomic_DNA"/>
</dbReference>
<keyword evidence="1" id="KW-0812">Transmembrane</keyword>
<dbReference type="PIRSF" id="PIRSF037259">
    <property type="entry name" value="EcsB_ABC"/>
    <property type="match status" value="1"/>
</dbReference>
<feature type="transmembrane region" description="Helical" evidence="1">
    <location>
        <begin position="136"/>
        <end position="157"/>
    </location>
</feature>
<keyword evidence="3" id="KW-1185">Reference proteome</keyword>
<sequence length="403" mass="47453">MIDPKELWRTRLSAHMRETGRYLRLMLNDHLVFALFFFFVLFTYFYGQWLQDIPENFPGTILMAVVIGIFVTFTPLRTMLKEADLVFLLPTEHRLGTFFRNGLLYTYAATIYPVILVTALFAPLHFALYPDRPREMFIGFISALLIFKAWNLLSHWWELNSRNLYGEWVDRGIRYVLTTSSLFFILSNQWVFAAITTILLFAFMMYAYVQAKQNKGVAWDVLIEKEQARMQSFYRFANLFTDVPHLKQPVKKRAWITPIVKRGVSFKQSATYDYLFRITFARSDYLGLYMRLLFIGVALVAWAPNVWAKIVFALIFLYLSGFQMVPLWSHHEHLEWSSLYPITKEQKKAAIKRWLFQLLLVKTFLLSLAFLVGFHWVGIPIVWIAGAVISYVLVYLYLPRRIA</sequence>
<name>A0A0A5GKW2_9BACI</name>
<feature type="transmembrane region" description="Helical" evidence="1">
    <location>
        <begin position="310"/>
        <end position="328"/>
    </location>
</feature>